<gene>
    <name evidence="12" type="ORF">DCM90_09135</name>
</gene>
<feature type="binding site" evidence="10">
    <location>
        <begin position="9"/>
        <end position="14"/>
    </location>
    <ligand>
        <name>substrate</name>
    </ligand>
</feature>
<keyword evidence="7 10" id="KW-0546">Nucleotide metabolism</keyword>
<reference evidence="12 13" key="1">
    <citation type="journal article" date="2018" name="Int. J. Syst. Evol. Microbiol.">
        <title>Lactobacillus bambusae sp. nov., isolated from a traditional fermented Ma-bamboo shoots of Taiwan.</title>
        <authorList>
            <person name="Wang L.-T."/>
        </authorList>
    </citation>
    <scope>NUCLEOTIDE SEQUENCE [LARGE SCALE GENOMIC DNA]</scope>
    <source>
        <strain evidence="12 13">BS-W1</strain>
    </source>
</reference>
<evidence type="ECO:0000256" key="2">
    <source>
        <dbReference type="ARBA" id="ARBA00011738"/>
    </source>
</evidence>
<dbReference type="PANTHER" id="PTHR11067:SF9">
    <property type="entry name" value="INOSINE TRIPHOSPHATE PYROPHOSPHATASE"/>
    <property type="match status" value="1"/>
</dbReference>
<evidence type="ECO:0000256" key="7">
    <source>
        <dbReference type="ARBA" id="ARBA00023080"/>
    </source>
</evidence>
<dbReference type="FunFam" id="3.90.950.10:FF:000001">
    <property type="entry name" value="dITP/XTP pyrophosphatase"/>
    <property type="match status" value="1"/>
</dbReference>
<organism evidence="12 13">
    <name type="scientific">Levilactobacillus bambusae</name>
    <dbReference type="NCBI Taxonomy" id="2024736"/>
    <lineage>
        <taxon>Bacteria</taxon>
        <taxon>Bacillati</taxon>
        <taxon>Bacillota</taxon>
        <taxon>Bacilli</taxon>
        <taxon>Lactobacillales</taxon>
        <taxon>Lactobacillaceae</taxon>
        <taxon>Levilactobacillus</taxon>
    </lineage>
</organism>
<comment type="cofactor">
    <cofactor evidence="10">
        <name>Mg(2+)</name>
        <dbReference type="ChEBI" id="CHEBI:18420"/>
    </cofactor>
    <text evidence="10">Binds 1 Mg(2+) ion per subunit.</text>
</comment>
<dbReference type="InterPro" id="IPR002637">
    <property type="entry name" value="RdgB/HAM1"/>
</dbReference>
<dbReference type="GO" id="GO:0000166">
    <property type="term" value="F:nucleotide binding"/>
    <property type="evidence" value="ECO:0007669"/>
    <property type="project" value="UniProtKB-KW"/>
</dbReference>
<feature type="binding site" evidence="10">
    <location>
        <begin position="181"/>
        <end position="182"/>
    </location>
    <ligand>
        <name>substrate</name>
    </ligand>
</feature>
<dbReference type="GO" id="GO:0036222">
    <property type="term" value="F:XTP diphosphatase activity"/>
    <property type="evidence" value="ECO:0007669"/>
    <property type="project" value="UniProtKB-UniRule"/>
</dbReference>
<evidence type="ECO:0000313" key="13">
    <source>
        <dbReference type="Proteomes" id="UP000245080"/>
    </source>
</evidence>
<comment type="similarity">
    <text evidence="1 10 11">Belongs to the HAM1 NTPase family.</text>
</comment>
<dbReference type="GO" id="GO:0035870">
    <property type="term" value="F:dITP diphosphatase activity"/>
    <property type="evidence" value="ECO:0007669"/>
    <property type="project" value="UniProtKB-UniRule"/>
</dbReference>
<comment type="catalytic activity">
    <reaction evidence="9 10">
        <text>XTP + H2O = XMP + diphosphate + H(+)</text>
        <dbReference type="Rhea" id="RHEA:28610"/>
        <dbReference type="ChEBI" id="CHEBI:15377"/>
        <dbReference type="ChEBI" id="CHEBI:15378"/>
        <dbReference type="ChEBI" id="CHEBI:33019"/>
        <dbReference type="ChEBI" id="CHEBI:57464"/>
        <dbReference type="ChEBI" id="CHEBI:61314"/>
        <dbReference type="EC" id="3.6.1.66"/>
    </reaction>
</comment>
<comment type="function">
    <text evidence="10">Pyrophosphatase that catalyzes the hydrolysis of nucleoside triphosphates to their monophosphate derivatives, with a high preference for the non-canonical purine nucleotides XTP (xanthosine triphosphate), dITP (deoxyinosine triphosphate) and ITP. Seems to function as a house-cleaning enzyme that removes non-canonical purine nucleotides from the nucleotide pool, thus preventing their incorporation into DNA/RNA and avoiding chromosomal lesions.</text>
</comment>
<dbReference type="GO" id="GO:0017111">
    <property type="term" value="F:ribonucleoside triphosphate phosphatase activity"/>
    <property type="evidence" value="ECO:0007669"/>
    <property type="project" value="InterPro"/>
</dbReference>
<dbReference type="Gene3D" id="3.90.950.10">
    <property type="match status" value="1"/>
</dbReference>
<keyword evidence="13" id="KW-1185">Reference proteome</keyword>
<dbReference type="GO" id="GO:0005829">
    <property type="term" value="C:cytosol"/>
    <property type="evidence" value="ECO:0007669"/>
    <property type="project" value="TreeGrafter"/>
</dbReference>
<keyword evidence="3 10" id="KW-0479">Metal-binding</keyword>
<sequence length="200" mass="22168">MTNELVIATKNEGKAREFRELLAPKGITIKTLADFPEIPQVAETGQTFEENATLKATAVAQLTSLPVLADDSGLVVDALDGQPGIYSARYAGNHDDRRNMAKLLRKLDGVPKDQRTAHFQTTLVLVKPTGKKMVTNGYVKGLILTEPRGENGFGYDPVFFVPAYHQTLAEMTEKQKNAISHRGHAAQQMLENFDEWWDQA</sequence>
<dbReference type="EC" id="3.6.1.66" evidence="10"/>
<keyword evidence="5 10" id="KW-0378">Hydrolase</keyword>
<dbReference type="NCBIfam" id="NF011397">
    <property type="entry name" value="PRK14822.1"/>
    <property type="match status" value="1"/>
</dbReference>
<dbReference type="PANTHER" id="PTHR11067">
    <property type="entry name" value="INOSINE TRIPHOSPHATE PYROPHOSPHATASE/HAM1 PROTEIN"/>
    <property type="match status" value="1"/>
</dbReference>
<dbReference type="GO" id="GO:0009146">
    <property type="term" value="P:purine nucleoside triphosphate catabolic process"/>
    <property type="evidence" value="ECO:0007669"/>
    <property type="project" value="UniProtKB-UniRule"/>
</dbReference>
<dbReference type="OrthoDB" id="9807456at2"/>
<evidence type="ECO:0000256" key="3">
    <source>
        <dbReference type="ARBA" id="ARBA00022723"/>
    </source>
</evidence>
<dbReference type="AlphaFoldDB" id="A0A2V1MZK8"/>
<comment type="subunit">
    <text evidence="2 10">Homodimer.</text>
</comment>
<evidence type="ECO:0000256" key="9">
    <source>
        <dbReference type="ARBA" id="ARBA00052017"/>
    </source>
</evidence>
<evidence type="ECO:0000256" key="11">
    <source>
        <dbReference type="RuleBase" id="RU003781"/>
    </source>
</evidence>
<keyword evidence="6 10" id="KW-0460">Magnesium</keyword>
<protein>
    <recommendedName>
        <fullName evidence="10">dITP/XTP pyrophosphatase</fullName>
        <ecNumber evidence="10">3.6.1.66</ecNumber>
    </recommendedName>
    <alternativeName>
        <fullName evidence="10">Non-canonical purine NTP pyrophosphatase</fullName>
    </alternativeName>
    <alternativeName>
        <fullName evidence="10">Non-standard purine NTP pyrophosphatase</fullName>
    </alternativeName>
    <alternativeName>
        <fullName evidence="10">Nucleoside-triphosphate diphosphatase</fullName>
    </alternativeName>
    <alternativeName>
        <fullName evidence="10">Nucleoside-triphosphate pyrophosphatase</fullName>
        <shortName evidence="10">NTPase</shortName>
    </alternativeName>
</protein>
<dbReference type="CDD" id="cd00515">
    <property type="entry name" value="HAM1"/>
    <property type="match status" value="1"/>
</dbReference>
<accession>A0A2V1MZK8</accession>
<dbReference type="RefSeq" id="WP_109251052.1">
    <property type="nucleotide sequence ID" value="NZ_QCXQ01000006.1"/>
</dbReference>
<dbReference type="HAMAP" id="MF_01405">
    <property type="entry name" value="Non_canon_purine_NTPase"/>
    <property type="match status" value="1"/>
</dbReference>
<evidence type="ECO:0000256" key="8">
    <source>
        <dbReference type="ARBA" id="ARBA00051875"/>
    </source>
</evidence>
<feature type="active site" description="Proton acceptor" evidence="10">
    <location>
        <position position="71"/>
    </location>
</feature>
<evidence type="ECO:0000256" key="4">
    <source>
        <dbReference type="ARBA" id="ARBA00022741"/>
    </source>
</evidence>
<dbReference type="SUPFAM" id="SSF52972">
    <property type="entry name" value="ITPase-like"/>
    <property type="match status" value="1"/>
</dbReference>
<evidence type="ECO:0000256" key="10">
    <source>
        <dbReference type="HAMAP-Rule" id="MF_01405"/>
    </source>
</evidence>
<dbReference type="GO" id="GO:0009117">
    <property type="term" value="P:nucleotide metabolic process"/>
    <property type="evidence" value="ECO:0007669"/>
    <property type="project" value="UniProtKB-KW"/>
</dbReference>
<comment type="catalytic activity">
    <reaction evidence="8 10">
        <text>dITP + H2O = dIMP + diphosphate + H(+)</text>
        <dbReference type="Rhea" id="RHEA:28342"/>
        <dbReference type="ChEBI" id="CHEBI:15377"/>
        <dbReference type="ChEBI" id="CHEBI:15378"/>
        <dbReference type="ChEBI" id="CHEBI:33019"/>
        <dbReference type="ChEBI" id="CHEBI:61194"/>
        <dbReference type="ChEBI" id="CHEBI:61382"/>
        <dbReference type="EC" id="3.6.1.66"/>
    </reaction>
</comment>
<dbReference type="GO" id="GO:0046872">
    <property type="term" value="F:metal ion binding"/>
    <property type="evidence" value="ECO:0007669"/>
    <property type="project" value="UniProtKB-KW"/>
</dbReference>
<name>A0A2V1MZK8_9LACO</name>
<evidence type="ECO:0000256" key="1">
    <source>
        <dbReference type="ARBA" id="ARBA00008023"/>
    </source>
</evidence>
<comment type="catalytic activity">
    <reaction evidence="10">
        <text>ITP + H2O = IMP + diphosphate + H(+)</text>
        <dbReference type="Rhea" id="RHEA:29399"/>
        <dbReference type="ChEBI" id="CHEBI:15377"/>
        <dbReference type="ChEBI" id="CHEBI:15378"/>
        <dbReference type="ChEBI" id="CHEBI:33019"/>
        <dbReference type="ChEBI" id="CHEBI:58053"/>
        <dbReference type="ChEBI" id="CHEBI:61402"/>
        <dbReference type="EC" id="3.6.1.66"/>
    </reaction>
</comment>
<dbReference type="GO" id="GO:0036220">
    <property type="term" value="F:ITP diphosphatase activity"/>
    <property type="evidence" value="ECO:0007669"/>
    <property type="project" value="UniProtKB-UniRule"/>
</dbReference>
<feature type="binding site" evidence="10">
    <location>
        <begin position="153"/>
        <end position="156"/>
    </location>
    <ligand>
        <name>substrate</name>
    </ligand>
</feature>
<dbReference type="Pfam" id="PF01725">
    <property type="entry name" value="Ham1p_like"/>
    <property type="match status" value="1"/>
</dbReference>
<feature type="binding site" evidence="10">
    <location>
        <position position="72"/>
    </location>
    <ligand>
        <name>substrate</name>
    </ligand>
</feature>
<feature type="binding site" evidence="10">
    <location>
        <position position="176"/>
    </location>
    <ligand>
        <name>substrate</name>
    </ligand>
</feature>
<proteinExistence type="inferred from homology"/>
<dbReference type="InterPro" id="IPR029001">
    <property type="entry name" value="ITPase-like_fam"/>
</dbReference>
<dbReference type="NCBIfam" id="TIGR00042">
    <property type="entry name" value="RdgB/HAM1 family non-canonical purine NTP pyrophosphatase"/>
    <property type="match status" value="1"/>
</dbReference>
<evidence type="ECO:0000313" key="12">
    <source>
        <dbReference type="EMBL" id="PWF99594.1"/>
    </source>
</evidence>
<feature type="binding site" evidence="10">
    <location>
        <position position="71"/>
    </location>
    <ligand>
        <name>Mg(2+)</name>
        <dbReference type="ChEBI" id="CHEBI:18420"/>
    </ligand>
</feature>
<evidence type="ECO:0000256" key="5">
    <source>
        <dbReference type="ARBA" id="ARBA00022801"/>
    </source>
</evidence>
<evidence type="ECO:0000256" key="6">
    <source>
        <dbReference type="ARBA" id="ARBA00022842"/>
    </source>
</evidence>
<dbReference type="InterPro" id="IPR020922">
    <property type="entry name" value="dITP/XTP_pyrophosphatase"/>
</dbReference>
<dbReference type="EMBL" id="QCXQ01000006">
    <property type="protein sequence ID" value="PWF99594.1"/>
    <property type="molecule type" value="Genomic_DNA"/>
</dbReference>
<dbReference type="Proteomes" id="UP000245080">
    <property type="component" value="Unassembled WGS sequence"/>
</dbReference>
<comment type="caution">
    <text evidence="10">Lacks conserved residue(s) required for the propagation of feature annotation.</text>
</comment>
<keyword evidence="4 10" id="KW-0547">Nucleotide-binding</keyword>
<comment type="caution">
    <text evidence="12">The sequence shown here is derived from an EMBL/GenBank/DDBJ whole genome shotgun (WGS) entry which is preliminary data.</text>
</comment>